<reference evidence="2" key="1">
    <citation type="journal article" date="2023" name="G3 (Bethesda)">
        <title>Genome assembly and association tests identify interacting loci associated with vigor, precocity, and sex in interspecific pistachio rootstocks.</title>
        <authorList>
            <person name="Palmer W."/>
            <person name="Jacygrad E."/>
            <person name="Sagayaradj S."/>
            <person name="Cavanaugh K."/>
            <person name="Han R."/>
            <person name="Bertier L."/>
            <person name="Beede B."/>
            <person name="Kafkas S."/>
            <person name="Golino D."/>
            <person name="Preece J."/>
            <person name="Michelmore R."/>
        </authorList>
    </citation>
    <scope>NUCLEOTIDE SEQUENCE [LARGE SCALE GENOMIC DNA]</scope>
</reference>
<dbReference type="Proteomes" id="UP001163603">
    <property type="component" value="Chromosome 14"/>
</dbReference>
<comment type="caution">
    <text evidence="1">The sequence shown here is derived from an EMBL/GenBank/DDBJ whole genome shotgun (WGS) entry which is preliminary data.</text>
</comment>
<accession>A0ACC0X4R7</accession>
<protein>
    <submittedName>
        <fullName evidence="1">Uncharacterized protein</fullName>
    </submittedName>
</protein>
<proteinExistence type="predicted"/>
<name>A0ACC0X4R7_9ROSI</name>
<evidence type="ECO:0000313" key="2">
    <source>
        <dbReference type="Proteomes" id="UP001163603"/>
    </source>
</evidence>
<evidence type="ECO:0000313" key="1">
    <source>
        <dbReference type="EMBL" id="KAJ0010637.1"/>
    </source>
</evidence>
<organism evidence="1 2">
    <name type="scientific">Pistacia integerrima</name>
    <dbReference type="NCBI Taxonomy" id="434235"/>
    <lineage>
        <taxon>Eukaryota</taxon>
        <taxon>Viridiplantae</taxon>
        <taxon>Streptophyta</taxon>
        <taxon>Embryophyta</taxon>
        <taxon>Tracheophyta</taxon>
        <taxon>Spermatophyta</taxon>
        <taxon>Magnoliopsida</taxon>
        <taxon>eudicotyledons</taxon>
        <taxon>Gunneridae</taxon>
        <taxon>Pentapetalae</taxon>
        <taxon>rosids</taxon>
        <taxon>malvids</taxon>
        <taxon>Sapindales</taxon>
        <taxon>Anacardiaceae</taxon>
        <taxon>Pistacia</taxon>
    </lineage>
</organism>
<keyword evidence="2" id="KW-1185">Reference proteome</keyword>
<gene>
    <name evidence="1" type="ORF">Pint_33792</name>
</gene>
<sequence>MCTLLHLKLPAAFLGSFVVQSFNLFYQSHFEDWSLMANPEAHETDHRRRKVFELKRELQRLFKTILDEDDYGMQVTDEALRVLSCLKEFHLKKSHSISVDCLDVPEVFRCPISGEIVADPVVLANGQWWWGCQVFNPSVSVGIVLEIPPKFVMKMKFGDELTNVATLTVPNGGVWQVGVVKEKDRKECR</sequence>
<dbReference type="EMBL" id="CM047749">
    <property type="protein sequence ID" value="KAJ0010637.1"/>
    <property type="molecule type" value="Genomic_DNA"/>
</dbReference>